<feature type="chain" id="PRO_5045485522" description="Lipoprotein" evidence="1">
    <location>
        <begin position="22"/>
        <end position="211"/>
    </location>
</feature>
<dbReference type="RefSeq" id="WP_200091280.1">
    <property type="nucleotide sequence ID" value="NZ_JADVKH010000018.1"/>
</dbReference>
<evidence type="ECO:0000313" key="3">
    <source>
        <dbReference type="Proteomes" id="UP000808215"/>
    </source>
</evidence>
<evidence type="ECO:0000313" key="2">
    <source>
        <dbReference type="EMBL" id="MBJ9687489.1"/>
    </source>
</evidence>
<reference evidence="2 3" key="1">
    <citation type="submission" date="2020-11" db="EMBL/GenBank/DDBJ databases">
        <title>Enhanced detection system for hospital associated transmission using whole genome sequencing surveillance.</title>
        <authorList>
            <person name="Harrison L.H."/>
            <person name="Van Tyne D."/>
            <person name="Marsh J.W."/>
            <person name="Griffith M.P."/>
            <person name="Snyder D.J."/>
            <person name="Cooper V.S."/>
            <person name="Mustapha M."/>
        </authorList>
    </citation>
    <scope>NUCLEOTIDE SEQUENCE [LARGE SCALE GENOMIC DNA]</scope>
    <source>
        <strain evidence="2 3">BC00020</strain>
    </source>
</reference>
<evidence type="ECO:0000256" key="1">
    <source>
        <dbReference type="SAM" id="SignalP"/>
    </source>
</evidence>
<name>A0ABS1ATL5_BURVI</name>
<gene>
    <name evidence="2" type="ORF">I5589_10395</name>
</gene>
<accession>A0ABS1ATL5</accession>
<evidence type="ECO:0008006" key="4">
    <source>
        <dbReference type="Google" id="ProtNLM"/>
    </source>
</evidence>
<keyword evidence="1" id="KW-0732">Signal</keyword>
<dbReference type="EMBL" id="JADVKH010000018">
    <property type="protein sequence ID" value="MBJ9687489.1"/>
    <property type="molecule type" value="Genomic_DNA"/>
</dbReference>
<sequence>MRETIASILIGCALAAPVFSAAKTPARQAPKALQAQPWANEPDGFLGIKFGEPFPDQSTIPDCPKYLGSIDFQIVNSLPGLCFDGYGRKSYGSLWNIPALGFPYSVDVMIDDGKPVTFIINTNPKWFPELAKVLSQRYGKPMSDTTGSVQSGTGAQFDNRTLRWVGQRVTITADMRSGQVDTSKTYISDKAYWDARERANEKAASDGASKL</sequence>
<comment type="caution">
    <text evidence="2">The sequence shown here is derived from an EMBL/GenBank/DDBJ whole genome shotgun (WGS) entry which is preliminary data.</text>
</comment>
<keyword evidence="3" id="KW-1185">Reference proteome</keyword>
<feature type="signal peptide" evidence="1">
    <location>
        <begin position="1"/>
        <end position="21"/>
    </location>
</feature>
<proteinExistence type="predicted"/>
<protein>
    <recommendedName>
        <fullName evidence="4">Lipoprotein</fullName>
    </recommendedName>
</protein>
<organism evidence="2 3">
    <name type="scientific">Burkholderia vietnamiensis</name>
    <dbReference type="NCBI Taxonomy" id="60552"/>
    <lineage>
        <taxon>Bacteria</taxon>
        <taxon>Pseudomonadati</taxon>
        <taxon>Pseudomonadota</taxon>
        <taxon>Betaproteobacteria</taxon>
        <taxon>Burkholderiales</taxon>
        <taxon>Burkholderiaceae</taxon>
        <taxon>Burkholderia</taxon>
        <taxon>Burkholderia cepacia complex</taxon>
    </lineage>
</organism>
<dbReference type="Proteomes" id="UP000808215">
    <property type="component" value="Unassembled WGS sequence"/>
</dbReference>